<evidence type="ECO:0000313" key="3">
    <source>
        <dbReference type="RefSeq" id="XP_010457813.1"/>
    </source>
</evidence>
<feature type="domain" description="NYN" evidence="1">
    <location>
        <begin position="13"/>
        <end position="137"/>
    </location>
</feature>
<name>A0ABM0VL11_CAMSA</name>
<proteinExistence type="predicted"/>
<dbReference type="PANTHER" id="PTHR14379:SF19">
    <property type="entry name" value="ENDONUCLEASE OR GLYCOSYL HYDROLASE-RELATED"/>
    <property type="match status" value="1"/>
</dbReference>
<organism evidence="2 3">
    <name type="scientific">Camelina sativa</name>
    <name type="common">False flax</name>
    <name type="synonym">Myagrum sativum</name>
    <dbReference type="NCBI Taxonomy" id="90675"/>
    <lineage>
        <taxon>Eukaryota</taxon>
        <taxon>Viridiplantae</taxon>
        <taxon>Streptophyta</taxon>
        <taxon>Embryophyta</taxon>
        <taxon>Tracheophyta</taxon>
        <taxon>Spermatophyta</taxon>
        <taxon>Magnoliopsida</taxon>
        <taxon>eudicotyledons</taxon>
        <taxon>Gunneridae</taxon>
        <taxon>Pentapetalae</taxon>
        <taxon>rosids</taxon>
        <taxon>malvids</taxon>
        <taxon>Brassicales</taxon>
        <taxon>Brassicaceae</taxon>
        <taxon>Camelineae</taxon>
        <taxon>Camelina</taxon>
    </lineage>
</organism>
<dbReference type="GeneID" id="104739227"/>
<dbReference type="Pfam" id="PF01936">
    <property type="entry name" value="NYN"/>
    <property type="match status" value="1"/>
</dbReference>
<dbReference type="InterPro" id="IPR021139">
    <property type="entry name" value="NYN"/>
</dbReference>
<dbReference type="CDD" id="cd10910">
    <property type="entry name" value="PIN_limkain_b1_N_like"/>
    <property type="match status" value="1"/>
</dbReference>
<evidence type="ECO:0000259" key="1">
    <source>
        <dbReference type="Pfam" id="PF01936"/>
    </source>
</evidence>
<protein>
    <submittedName>
        <fullName evidence="3">Uncharacterized protein LOC104739227</fullName>
    </submittedName>
</protein>
<evidence type="ECO:0000313" key="2">
    <source>
        <dbReference type="Proteomes" id="UP000694864"/>
    </source>
</evidence>
<reference evidence="3" key="2">
    <citation type="submission" date="2025-08" db="UniProtKB">
        <authorList>
            <consortium name="RefSeq"/>
        </authorList>
    </citation>
    <scope>IDENTIFICATION</scope>
    <source>
        <tissue evidence="3">Leaf</tissue>
    </source>
</reference>
<accession>A0ABM0VL11</accession>
<dbReference type="Proteomes" id="UP000694864">
    <property type="component" value="Chromosome 14"/>
</dbReference>
<keyword evidence="2" id="KW-1185">Reference proteome</keyword>
<sequence length="326" mass="36405">MEKPAKEAAAAPVSLYWDIKRFPVPDGYDARRVGPSIKRNLRKLGYTGPVTIIAIGVLTEVPFGILESLYSTGITLKNVGCTPRDAMSLFIDFYSTAPDTDNMVFLSAPPNCFQPFYYTHVDKLRKEGHYTTLLFARNSQDQKCLWEDNLLLADPGVLEGAKCGETGKPSFWDCDVCHGLRGYGFENFLTHLSTRQHKQLFSLWDTDATFDSDSNSHSESHSKSDSGVEAPKTIVRRTILSKTQGLFAQTMLQLGLTTESARRVGLLPKVTARRVGLLPKVTTRRLPKVTTRRVGLLPKVTTSRVPKVTTRRGGLLPTRKSSYYRK</sequence>
<reference evidence="2" key="1">
    <citation type="journal article" date="2014" name="Nat. Commun.">
        <title>The emerging biofuel crop Camelina sativa retains a highly undifferentiated hexaploid genome structure.</title>
        <authorList>
            <person name="Kagale S."/>
            <person name="Koh C."/>
            <person name="Nixon J."/>
            <person name="Bollina V."/>
            <person name="Clarke W.E."/>
            <person name="Tuteja R."/>
            <person name="Spillane C."/>
            <person name="Robinson S.J."/>
            <person name="Links M.G."/>
            <person name="Clarke C."/>
            <person name="Higgins E.E."/>
            <person name="Huebert T."/>
            <person name="Sharpe A.G."/>
            <person name="Parkin I.A."/>
        </authorList>
    </citation>
    <scope>NUCLEOTIDE SEQUENCE [LARGE SCALE GENOMIC DNA]</scope>
    <source>
        <strain evidence="2">cv. DH55</strain>
    </source>
</reference>
<dbReference type="InterPro" id="IPR024768">
    <property type="entry name" value="Marf1"/>
</dbReference>
<dbReference type="PANTHER" id="PTHR14379">
    <property type="entry name" value="LIMKAIN B LKAP"/>
    <property type="match status" value="1"/>
</dbReference>
<gene>
    <name evidence="3" type="primary">LOC104739227</name>
</gene>
<dbReference type="RefSeq" id="XP_010457813.1">
    <property type="nucleotide sequence ID" value="XM_010459511.2"/>
</dbReference>